<keyword evidence="4" id="KW-1185">Reference proteome</keyword>
<evidence type="ECO:0008006" key="5">
    <source>
        <dbReference type="Google" id="ProtNLM"/>
    </source>
</evidence>
<evidence type="ECO:0000256" key="1">
    <source>
        <dbReference type="SAM" id="MobiDB-lite"/>
    </source>
</evidence>
<dbReference type="EMBL" id="BAAAMU010000180">
    <property type="protein sequence ID" value="GAA1691793.1"/>
    <property type="molecule type" value="Genomic_DNA"/>
</dbReference>
<protein>
    <recommendedName>
        <fullName evidence="5">Chitin-binding type-3 domain-containing protein</fullName>
    </recommendedName>
</protein>
<evidence type="ECO:0000313" key="4">
    <source>
        <dbReference type="Proteomes" id="UP001500064"/>
    </source>
</evidence>
<comment type="caution">
    <text evidence="3">The sequence shown here is derived from an EMBL/GenBank/DDBJ whole genome shotgun (WGS) entry which is preliminary data.</text>
</comment>
<gene>
    <name evidence="3" type="ORF">GCM10009733_104960</name>
</gene>
<dbReference type="Proteomes" id="UP001500064">
    <property type="component" value="Unassembled WGS sequence"/>
</dbReference>
<proteinExistence type="predicted"/>
<feature type="region of interest" description="Disordered" evidence="1">
    <location>
        <begin position="89"/>
        <end position="119"/>
    </location>
</feature>
<evidence type="ECO:0000313" key="3">
    <source>
        <dbReference type="EMBL" id="GAA1691793.1"/>
    </source>
</evidence>
<dbReference type="RefSeq" id="WP_346114789.1">
    <property type="nucleotide sequence ID" value="NZ_BAAAMU010000180.1"/>
</dbReference>
<feature type="chain" id="PRO_5045706737" description="Chitin-binding type-3 domain-containing protein" evidence="2">
    <location>
        <begin position="31"/>
        <end position="119"/>
    </location>
</feature>
<feature type="signal peptide" evidence="2">
    <location>
        <begin position="1"/>
        <end position="30"/>
    </location>
</feature>
<name>A0ABN2HR79_9ACTN</name>
<sequence>MSARHQLTGLLTAALASAAFLAPVAVPAAAAAPVTGVRAALSGLTCDDFREGTHVGVARCTNHTQDWWEFRAVITCGWAADVKGSWETLPPGATKESRGQCGGGSGVGAIGTDKRNLST</sequence>
<organism evidence="3 4">
    <name type="scientific">Nonomuraea maheshkhaliensis</name>
    <dbReference type="NCBI Taxonomy" id="419590"/>
    <lineage>
        <taxon>Bacteria</taxon>
        <taxon>Bacillati</taxon>
        <taxon>Actinomycetota</taxon>
        <taxon>Actinomycetes</taxon>
        <taxon>Streptosporangiales</taxon>
        <taxon>Streptosporangiaceae</taxon>
        <taxon>Nonomuraea</taxon>
    </lineage>
</organism>
<keyword evidence="2" id="KW-0732">Signal</keyword>
<reference evidence="3 4" key="1">
    <citation type="journal article" date="2019" name="Int. J. Syst. Evol. Microbiol.">
        <title>The Global Catalogue of Microorganisms (GCM) 10K type strain sequencing project: providing services to taxonomists for standard genome sequencing and annotation.</title>
        <authorList>
            <consortium name="The Broad Institute Genomics Platform"/>
            <consortium name="The Broad Institute Genome Sequencing Center for Infectious Disease"/>
            <person name="Wu L."/>
            <person name="Ma J."/>
        </authorList>
    </citation>
    <scope>NUCLEOTIDE SEQUENCE [LARGE SCALE GENOMIC DNA]</scope>
    <source>
        <strain evidence="3 4">JCM 13929</strain>
    </source>
</reference>
<evidence type="ECO:0000256" key="2">
    <source>
        <dbReference type="SAM" id="SignalP"/>
    </source>
</evidence>
<feature type="compositionally biased region" description="Gly residues" evidence="1">
    <location>
        <begin position="100"/>
        <end position="109"/>
    </location>
</feature>
<accession>A0ABN2HR79</accession>